<dbReference type="PANTHER" id="PTHR43547">
    <property type="entry name" value="TWO-COMPONENT HISTIDINE KINASE"/>
    <property type="match status" value="1"/>
</dbReference>
<evidence type="ECO:0000256" key="1">
    <source>
        <dbReference type="ARBA" id="ARBA00000085"/>
    </source>
</evidence>
<dbReference type="InterPro" id="IPR005467">
    <property type="entry name" value="His_kinase_dom"/>
</dbReference>
<comment type="caution">
    <text evidence="5">The sequence shown here is derived from an EMBL/GenBank/DDBJ whole genome shotgun (WGS) entry which is preliminary data.</text>
</comment>
<dbReference type="PRINTS" id="PR00344">
    <property type="entry name" value="BCTRLSENSOR"/>
</dbReference>
<dbReference type="Gene3D" id="1.10.287.130">
    <property type="match status" value="1"/>
</dbReference>
<reference evidence="5" key="1">
    <citation type="submission" date="2014-10" db="EMBL/GenBank/DDBJ databases">
        <title>Massilia sp. genome.</title>
        <authorList>
            <person name="Xu B."/>
            <person name="Dai L."/>
            <person name="Huang Z."/>
        </authorList>
    </citation>
    <scope>NUCLEOTIDE SEQUENCE [LARGE SCALE GENOMIC DNA]</scope>
    <source>
        <strain evidence="5">CFS-1</strain>
    </source>
</reference>
<dbReference type="SMART" id="SM00387">
    <property type="entry name" value="HATPase_c"/>
    <property type="match status" value="1"/>
</dbReference>
<dbReference type="Pfam" id="PF02518">
    <property type="entry name" value="HATPase_c"/>
    <property type="match status" value="1"/>
</dbReference>
<comment type="catalytic activity">
    <reaction evidence="1">
        <text>ATP + protein L-histidine = ADP + protein N-phospho-L-histidine.</text>
        <dbReference type="EC" id="2.7.13.3"/>
    </reaction>
</comment>
<dbReference type="EMBL" id="JSAB01000094">
    <property type="protein sequence ID" value="RNF30704.1"/>
    <property type="molecule type" value="Genomic_DNA"/>
</dbReference>
<dbReference type="PANTHER" id="PTHR43547:SF2">
    <property type="entry name" value="HYBRID SIGNAL TRANSDUCTION HISTIDINE KINASE C"/>
    <property type="match status" value="1"/>
</dbReference>
<dbReference type="Pfam" id="PF00512">
    <property type="entry name" value="HisKA"/>
    <property type="match status" value="1"/>
</dbReference>
<evidence type="ECO:0000256" key="2">
    <source>
        <dbReference type="ARBA" id="ARBA00012438"/>
    </source>
</evidence>
<evidence type="ECO:0000313" key="5">
    <source>
        <dbReference type="EMBL" id="RNF30704.1"/>
    </source>
</evidence>
<evidence type="ECO:0000313" key="6">
    <source>
        <dbReference type="Proteomes" id="UP000283254"/>
    </source>
</evidence>
<dbReference type="InterPro" id="IPR036890">
    <property type="entry name" value="HATPase_C_sf"/>
</dbReference>
<sequence length="385" mass="42123">MTFASDQQGAGVGLSEAAQRMLDLRDAVFATWEARVRERIVQARDVQHPILIDTLPVFYDNIAQSISPDYPRLTAVDGTSVAAEHGGERARVTVYDHAALIEEYQILRWAIFEVLQREQVDIGQHEARTIHASIDAGIQEAVEAFSLVHSGFRERFAAALTHDMRGPLTASMSALELIILSNDLTRVKTVAAKALTNLQRMAAMVDELLNTMAFHSGESIQLALAKVDIWEVAKEVQTDALAAHGPRIHLDGRSIGGCWDRAALKRAVENLVSNAVKYGAAGSPVTIRLGNVHERLLLTVHNEGEPIPPDELECIFQMYRRAEAALRGQRQGWGIGLPYVRAVAESHGGSIGLDSSAERGTTFVIDIPMDARLVRSAPTLQTTDV</sequence>
<dbReference type="SUPFAM" id="SSF55874">
    <property type="entry name" value="ATPase domain of HSP90 chaperone/DNA topoisomerase II/histidine kinase"/>
    <property type="match status" value="1"/>
</dbReference>
<evidence type="ECO:0000259" key="4">
    <source>
        <dbReference type="PROSITE" id="PS50109"/>
    </source>
</evidence>
<dbReference type="InterPro" id="IPR003661">
    <property type="entry name" value="HisK_dim/P_dom"/>
</dbReference>
<dbReference type="GO" id="GO:0000155">
    <property type="term" value="F:phosphorelay sensor kinase activity"/>
    <property type="evidence" value="ECO:0007669"/>
    <property type="project" value="InterPro"/>
</dbReference>
<accession>A0A422QL26</accession>
<dbReference type="Proteomes" id="UP000283254">
    <property type="component" value="Unassembled WGS sequence"/>
</dbReference>
<dbReference type="InterPro" id="IPR004358">
    <property type="entry name" value="Sig_transdc_His_kin-like_C"/>
</dbReference>
<keyword evidence="3" id="KW-0597">Phosphoprotein</keyword>
<gene>
    <name evidence="5" type="ORF">NM04_11140</name>
</gene>
<organism evidence="5 6">
    <name type="scientific">Massilia aurea</name>
    <dbReference type="NCBI Taxonomy" id="373040"/>
    <lineage>
        <taxon>Bacteria</taxon>
        <taxon>Pseudomonadati</taxon>
        <taxon>Pseudomonadota</taxon>
        <taxon>Betaproteobacteria</taxon>
        <taxon>Burkholderiales</taxon>
        <taxon>Oxalobacteraceae</taxon>
        <taxon>Telluria group</taxon>
        <taxon>Massilia</taxon>
    </lineage>
</organism>
<dbReference type="Gene3D" id="3.30.565.10">
    <property type="entry name" value="Histidine kinase-like ATPase, C-terminal domain"/>
    <property type="match status" value="1"/>
</dbReference>
<dbReference type="CDD" id="cd00082">
    <property type="entry name" value="HisKA"/>
    <property type="match status" value="1"/>
</dbReference>
<dbReference type="SUPFAM" id="SSF47384">
    <property type="entry name" value="Homodimeric domain of signal transducing histidine kinase"/>
    <property type="match status" value="1"/>
</dbReference>
<name>A0A422QL26_9BURK</name>
<dbReference type="EC" id="2.7.13.3" evidence="2"/>
<proteinExistence type="predicted"/>
<dbReference type="InterPro" id="IPR036097">
    <property type="entry name" value="HisK_dim/P_sf"/>
</dbReference>
<dbReference type="PROSITE" id="PS50109">
    <property type="entry name" value="HIS_KIN"/>
    <property type="match status" value="1"/>
</dbReference>
<feature type="domain" description="Histidine kinase" evidence="4">
    <location>
        <begin position="159"/>
        <end position="371"/>
    </location>
</feature>
<protein>
    <recommendedName>
        <fullName evidence="2">histidine kinase</fullName>
        <ecNumber evidence="2">2.7.13.3</ecNumber>
    </recommendedName>
</protein>
<dbReference type="RefSeq" id="WP_229414941.1">
    <property type="nucleotide sequence ID" value="NZ_JSAB01000094.1"/>
</dbReference>
<dbReference type="InterPro" id="IPR003594">
    <property type="entry name" value="HATPase_dom"/>
</dbReference>
<dbReference type="SMART" id="SM00388">
    <property type="entry name" value="HisKA"/>
    <property type="match status" value="1"/>
</dbReference>
<dbReference type="AlphaFoldDB" id="A0A422QL26"/>
<evidence type="ECO:0000256" key="3">
    <source>
        <dbReference type="ARBA" id="ARBA00022553"/>
    </source>
</evidence>
<keyword evidence="6" id="KW-1185">Reference proteome</keyword>